<dbReference type="InterPro" id="IPR037081">
    <property type="entry name" value="Hyp_TM1506"/>
</dbReference>
<organism evidence="1 2">
    <name type="scientific">Candidatus Avimonoglobus intestinipullorum</name>
    <dbReference type="NCBI Taxonomy" id="2840699"/>
    <lineage>
        <taxon>Bacteria</taxon>
        <taxon>Bacillati</taxon>
        <taxon>Bacillota</taxon>
        <taxon>Clostridia</taxon>
        <taxon>Eubacteriales</taxon>
        <taxon>Candidatus Avimonoglobus</taxon>
    </lineage>
</organism>
<dbReference type="InterPro" id="IPR016193">
    <property type="entry name" value="Cytidine_deaminase-like"/>
</dbReference>
<accession>A0A9D1S765</accession>
<dbReference type="GO" id="GO:0003824">
    <property type="term" value="F:catalytic activity"/>
    <property type="evidence" value="ECO:0007669"/>
    <property type="project" value="InterPro"/>
</dbReference>
<dbReference type="AlphaFoldDB" id="A0A9D1S765"/>
<evidence type="ECO:0000313" key="2">
    <source>
        <dbReference type="Proteomes" id="UP000824111"/>
    </source>
</evidence>
<dbReference type="InterPro" id="IPR015067">
    <property type="entry name" value="DUF1893_TM1506-like"/>
</dbReference>
<reference evidence="1" key="1">
    <citation type="submission" date="2020-10" db="EMBL/GenBank/DDBJ databases">
        <authorList>
            <person name="Gilroy R."/>
        </authorList>
    </citation>
    <scope>NUCLEOTIDE SEQUENCE</scope>
    <source>
        <strain evidence="1">ChiSjej4B22-9803</strain>
    </source>
</reference>
<gene>
    <name evidence="1" type="ORF">IAB04_06725</name>
</gene>
<reference evidence="1" key="2">
    <citation type="journal article" date="2021" name="PeerJ">
        <title>Extensive microbial diversity within the chicken gut microbiome revealed by metagenomics and culture.</title>
        <authorList>
            <person name="Gilroy R."/>
            <person name="Ravi A."/>
            <person name="Getino M."/>
            <person name="Pursley I."/>
            <person name="Horton D.L."/>
            <person name="Alikhan N.F."/>
            <person name="Baker D."/>
            <person name="Gharbi K."/>
            <person name="Hall N."/>
            <person name="Watson M."/>
            <person name="Adriaenssens E.M."/>
            <person name="Foster-Nyarko E."/>
            <person name="Jarju S."/>
            <person name="Secka A."/>
            <person name="Antonio M."/>
            <person name="Oren A."/>
            <person name="Chaudhuri R.R."/>
            <person name="La Ragione R."/>
            <person name="Hildebrand F."/>
            <person name="Pallen M.J."/>
        </authorList>
    </citation>
    <scope>NUCLEOTIDE SEQUENCE</scope>
    <source>
        <strain evidence="1">ChiSjej4B22-9803</strain>
    </source>
</reference>
<evidence type="ECO:0000313" key="1">
    <source>
        <dbReference type="EMBL" id="HIU49042.1"/>
    </source>
</evidence>
<protein>
    <submittedName>
        <fullName evidence="1">DUF1893 domain-containing protein</fullName>
    </submittedName>
</protein>
<name>A0A9D1S765_9FIRM</name>
<proteinExistence type="predicted"/>
<dbReference type="Gene3D" id="3.40.140.30">
    <property type="entry name" value="Hypothetical protein TM1506"/>
    <property type="match status" value="1"/>
</dbReference>
<dbReference type="EMBL" id="DVND01000172">
    <property type="protein sequence ID" value="HIU49042.1"/>
    <property type="molecule type" value="Genomic_DNA"/>
</dbReference>
<dbReference type="Pfam" id="PF08973">
    <property type="entry name" value="TM1506"/>
    <property type="match status" value="1"/>
</dbReference>
<sequence length="138" mass="15241">MNKPLEQAWALLKEQELTCAVVCPDGRTLQSKERGIKPVLDWLRQDAGAIRGASAADKVVGKAAAMLFVHGGIRELHTDVISTPALAYLEEHHIPIAYETCVPHIINRDGTDMCPMEKRSLPLERPEDAFALFDSIIP</sequence>
<comment type="caution">
    <text evidence="1">The sequence shown here is derived from an EMBL/GenBank/DDBJ whole genome shotgun (WGS) entry which is preliminary data.</text>
</comment>
<dbReference type="SUPFAM" id="SSF53927">
    <property type="entry name" value="Cytidine deaminase-like"/>
    <property type="match status" value="1"/>
</dbReference>
<dbReference type="Proteomes" id="UP000824111">
    <property type="component" value="Unassembled WGS sequence"/>
</dbReference>